<evidence type="ECO:0008006" key="9">
    <source>
        <dbReference type="Google" id="ProtNLM"/>
    </source>
</evidence>
<comment type="caution">
    <text evidence="7">The sequence shown here is derived from an EMBL/GenBank/DDBJ whole genome shotgun (WGS) entry which is preliminary data.</text>
</comment>
<evidence type="ECO:0000256" key="2">
    <source>
        <dbReference type="ARBA" id="ARBA00009765"/>
    </source>
</evidence>
<evidence type="ECO:0000256" key="5">
    <source>
        <dbReference type="ARBA" id="ARBA00023136"/>
    </source>
</evidence>
<dbReference type="InterPro" id="IPR047199">
    <property type="entry name" value="CorA-like"/>
</dbReference>
<dbReference type="GO" id="GO:0016020">
    <property type="term" value="C:membrane"/>
    <property type="evidence" value="ECO:0007669"/>
    <property type="project" value="UniProtKB-SubCell"/>
</dbReference>
<gene>
    <name evidence="7" type="ORF">C5L23_001629</name>
</gene>
<keyword evidence="4 6" id="KW-1133">Transmembrane helix</keyword>
<dbReference type="InterPro" id="IPR002523">
    <property type="entry name" value="MgTranspt_CorA/ZnTranspt_ZntB"/>
</dbReference>
<reference evidence="7 8" key="1">
    <citation type="journal article" date="2019" name="Appl. Microbiol. Biotechnol.">
        <title>Uncovering carbohydrate metabolism through a genotype-phenotype association study of 56 lactic acid bacteria genomes.</title>
        <authorList>
            <person name="Buron-Moles G."/>
            <person name="Chailyan A."/>
            <person name="Dolejs I."/>
            <person name="Forster J."/>
            <person name="Miks M.H."/>
        </authorList>
    </citation>
    <scope>NUCLEOTIDE SEQUENCE [LARGE SCALE GENOMIC DNA]</scope>
    <source>
        <strain evidence="7 8">ATCC 700006</strain>
    </source>
</reference>
<accession>A0A4R5NBT8</accession>
<dbReference type="Gene3D" id="3.30.460.20">
    <property type="entry name" value="CorA soluble domain-like"/>
    <property type="match status" value="1"/>
</dbReference>
<feature type="transmembrane region" description="Helical" evidence="6">
    <location>
        <begin position="246"/>
        <end position="264"/>
    </location>
</feature>
<name>A0A4R5NBT8_9LACO</name>
<dbReference type="RefSeq" id="WP_010006856.1">
    <property type="nucleotide sequence ID" value="NZ_JAGYGP010000003.1"/>
</dbReference>
<dbReference type="PANTHER" id="PTHR47891:SF1">
    <property type="entry name" value="CORA-MAGNESIUM AND COBALT TRANSPORTER"/>
    <property type="match status" value="1"/>
</dbReference>
<keyword evidence="3 6" id="KW-0812">Transmembrane</keyword>
<dbReference type="Gene3D" id="1.20.58.340">
    <property type="entry name" value="Magnesium transport protein CorA, transmembrane region"/>
    <property type="match status" value="2"/>
</dbReference>
<comment type="similarity">
    <text evidence="2">Belongs to the CorA metal ion transporter (MIT) (TC 1.A.35) family.</text>
</comment>
<keyword evidence="5 6" id="KW-0472">Membrane</keyword>
<evidence type="ECO:0000256" key="6">
    <source>
        <dbReference type="SAM" id="Phobius"/>
    </source>
</evidence>
<dbReference type="CDD" id="cd12827">
    <property type="entry name" value="EcCorA_ZntB-like_u2"/>
    <property type="match status" value="1"/>
</dbReference>
<dbReference type="SUPFAM" id="SSF144083">
    <property type="entry name" value="Magnesium transport protein CorA, transmembrane region"/>
    <property type="match status" value="1"/>
</dbReference>
<dbReference type="GO" id="GO:0046873">
    <property type="term" value="F:metal ion transmembrane transporter activity"/>
    <property type="evidence" value="ECO:0007669"/>
    <property type="project" value="InterPro"/>
</dbReference>
<feature type="transmembrane region" description="Helical" evidence="6">
    <location>
        <begin position="276"/>
        <end position="297"/>
    </location>
</feature>
<evidence type="ECO:0000256" key="3">
    <source>
        <dbReference type="ARBA" id="ARBA00022692"/>
    </source>
</evidence>
<keyword evidence="8" id="KW-1185">Reference proteome</keyword>
<dbReference type="EMBL" id="PUFI01000002">
    <property type="protein sequence ID" value="TDG70105.1"/>
    <property type="molecule type" value="Genomic_DNA"/>
</dbReference>
<dbReference type="AlphaFoldDB" id="A0A4R5NBT8"/>
<evidence type="ECO:0000256" key="4">
    <source>
        <dbReference type="ARBA" id="ARBA00022989"/>
    </source>
</evidence>
<comment type="subcellular location">
    <subcellularLocation>
        <location evidence="1">Membrane</location>
        <topology evidence="1">Multi-pass membrane protein</topology>
    </subcellularLocation>
</comment>
<dbReference type="SUPFAM" id="SSF143865">
    <property type="entry name" value="CorA soluble domain-like"/>
    <property type="match status" value="1"/>
</dbReference>
<dbReference type="Proteomes" id="UP000295681">
    <property type="component" value="Unassembled WGS sequence"/>
</dbReference>
<evidence type="ECO:0000256" key="1">
    <source>
        <dbReference type="ARBA" id="ARBA00004141"/>
    </source>
</evidence>
<evidence type="ECO:0000313" key="8">
    <source>
        <dbReference type="Proteomes" id="UP000295681"/>
    </source>
</evidence>
<dbReference type="Pfam" id="PF01544">
    <property type="entry name" value="CorA"/>
    <property type="match status" value="1"/>
</dbReference>
<organism evidence="7 8">
    <name type="scientific">Leuconostoc fallax</name>
    <dbReference type="NCBI Taxonomy" id="1251"/>
    <lineage>
        <taxon>Bacteria</taxon>
        <taxon>Bacillati</taxon>
        <taxon>Bacillota</taxon>
        <taxon>Bacilli</taxon>
        <taxon>Lactobacillales</taxon>
        <taxon>Lactobacillaceae</taxon>
        <taxon>Leuconostoc</taxon>
    </lineage>
</organism>
<dbReference type="STRING" id="907931.GCA_000165675_01887"/>
<proteinExistence type="inferred from homology"/>
<dbReference type="PANTHER" id="PTHR47891">
    <property type="entry name" value="TRANSPORTER-RELATED"/>
    <property type="match status" value="1"/>
</dbReference>
<dbReference type="InterPro" id="IPR045863">
    <property type="entry name" value="CorA_TM1_TM2"/>
</dbReference>
<protein>
    <recommendedName>
        <fullName evidence="9">Magnesium transport protein CorA</fullName>
    </recommendedName>
</protein>
<dbReference type="InterPro" id="IPR045861">
    <property type="entry name" value="CorA_cytoplasmic_dom"/>
</dbReference>
<sequence length="304" mass="35208">MIEILKQTKDYTWFHIVGLTPHDRRQLVDDYELTEEMINYAIDHNESVRVEYDVQADEILMVFDVITDHTDLMQVATQPIGIMIMPEHRSIYTFAHEHTAHVRQAFIDGSGVDKEDAVDLIFSGLYQLVTEYINNIVEINRKRRIVQARISEKHQKWARLEELVQLKTRLIYLQNSLANNAAMLKNFRADFSTQVTAKTLEHIDDVLVEVDQAKTMADLAMDVINSVSDAYGYLSNQELNWTMKMLTVYSIILTMPTIVGGFYGENVALPWASERYSWLITIGITIFLMGVTTFILWRSGFFRK</sequence>
<evidence type="ECO:0000313" key="7">
    <source>
        <dbReference type="EMBL" id="TDG70105.1"/>
    </source>
</evidence>